<dbReference type="PANTHER" id="PTHR34137:SF1">
    <property type="entry name" value="EXODEOXYRIBONUCLEASE 7 SMALL SUBUNIT"/>
    <property type="match status" value="1"/>
</dbReference>
<evidence type="ECO:0000313" key="7">
    <source>
        <dbReference type="EMBL" id="PCJ03449.1"/>
    </source>
</evidence>
<dbReference type="EC" id="3.1.11.6" evidence="6"/>
<comment type="catalytic activity">
    <reaction evidence="6">
        <text>Exonucleolytic cleavage in either 5'- to 3'- or 3'- to 5'-direction to yield nucleoside 5'-phosphates.</text>
        <dbReference type="EC" id="3.1.11.6"/>
    </reaction>
</comment>
<dbReference type="HAMAP" id="MF_00337">
    <property type="entry name" value="Exonuc_7_S"/>
    <property type="match status" value="1"/>
</dbReference>
<keyword evidence="5 6" id="KW-0269">Exonuclease</keyword>
<dbReference type="InterPro" id="IPR003761">
    <property type="entry name" value="Exonuc_VII_S"/>
</dbReference>
<dbReference type="Pfam" id="PF02609">
    <property type="entry name" value="Exonuc_VII_S"/>
    <property type="match status" value="1"/>
</dbReference>
<comment type="caution">
    <text evidence="7">The sequence shown here is derived from an EMBL/GenBank/DDBJ whole genome shotgun (WGS) entry which is preliminary data.</text>
</comment>
<comment type="subcellular location">
    <subcellularLocation>
        <location evidence="6">Cytoplasm</location>
    </subcellularLocation>
</comment>
<dbReference type="Gene3D" id="1.10.287.1040">
    <property type="entry name" value="Exonuclease VII, small subunit"/>
    <property type="match status" value="1"/>
</dbReference>
<evidence type="ECO:0000256" key="2">
    <source>
        <dbReference type="ARBA" id="ARBA00022490"/>
    </source>
</evidence>
<evidence type="ECO:0000256" key="4">
    <source>
        <dbReference type="ARBA" id="ARBA00022801"/>
    </source>
</evidence>
<dbReference type="NCBIfam" id="NF002140">
    <property type="entry name" value="PRK00977.1-4"/>
    <property type="match status" value="1"/>
</dbReference>
<evidence type="ECO:0000256" key="5">
    <source>
        <dbReference type="ARBA" id="ARBA00022839"/>
    </source>
</evidence>
<dbReference type="EMBL" id="NVUS01000002">
    <property type="protein sequence ID" value="PCJ03449.1"/>
    <property type="molecule type" value="Genomic_DNA"/>
</dbReference>
<dbReference type="GO" id="GO:0009318">
    <property type="term" value="C:exodeoxyribonuclease VII complex"/>
    <property type="evidence" value="ECO:0007669"/>
    <property type="project" value="UniProtKB-UniRule"/>
</dbReference>
<evidence type="ECO:0000256" key="1">
    <source>
        <dbReference type="ARBA" id="ARBA00009998"/>
    </source>
</evidence>
<sequence>MGDNIQNLSFEQALAELEQIVKTLESGNIELDKSIAQYERGEKLKQYCSQKLQEAEQRVEKINLSNGEIKGVEAAGL</sequence>
<dbReference type="GO" id="GO:0006308">
    <property type="term" value="P:DNA catabolic process"/>
    <property type="evidence" value="ECO:0007669"/>
    <property type="project" value="UniProtKB-UniRule"/>
</dbReference>
<dbReference type="GO" id="GO:0008855">
    <property type="term" value="F:exodeoxyribonuclease VII activity"/>
    <property type="evidence" value="ECO:0007669"/>
    <property type="project" value="UniProtKB-UniRule"/>
</dbReference>
<dbReference type="AlphaFoldDB" id="A0A2A4Z8K1"/>
<accession>A0A2A4Z8K1</accession>
<dbReference type="SUPFAM" id="SSF116842">
    <property type="entry name" value="XseB-like"/>
    <property type="match status" value="1"/>
</dbReference>
<gene>
    <name evidence="6" type="primary">xseB</name>
    <name evidence="7" type="ORF">COB13_02155</name>
</gene>
<comment type="subunit">
    <text evidence="6">Heterooligomer composed of large and small subunits.</text>
</comment>
<keyword evidence="4 6" id="KW-0378">Hydrolase</keyword>
<evidence type="ECO:0000256" key="6">
    <source>
        <dbReference type="HAMAP-Rule" id="MF_00337"/>
    </source>
</evidence>
<protein>
    <recommendedName>
        <fullName evidence="6">Exodeoxyribonuclease 7 small subunit</fullName>
        <ecNumber evidence="6">3.1.11.6</ecNumber>
    </recommendedName>
    <alternativeName>
        <fullName evidence="6">Exodeoxyribonuclease VII small subunit</fullName>
        <shortName evidence="6">Exonuclease VII small subunit</shortName>
    </alternativeName>
</protein>
<keyword evidence="2 6" id="KW-0963">Cytoplasm</keyword>
<keyword evidence="3 6" id="KW-0540">Nuclease</keyword>
<name>A0A2A4Z8K1_9PROT</name>
<dbReference type="InterPro" id="IPR037004">
    <property type="entry name" value="Exonuc_VII_ssu_sf"/>
</dbReference>
<dbReference type="NCBIfam" id="TIGR01280">
    <property type="entry name" value="xseB"/>
    <property type="match status" value="1"/>
</dbReference>
<reference key="1">
    <citation type="submission" date="2017-08" db="EMBL/GenBank/DDBJ databases">
        <title>A dynamic microbial community with high functional redundancy inhabits the cold, oxic subseafloor aquifer.</title>
        <authorList>
            <person name="Tully B.J."/>
            <person name="Wheat C.G."/>
            <person name="Glazer B.T."/>
            <person name="Huber J.A."/>
        </authorList>
    </citation>
    <scope>NUCLEOTIDE SEQUENCE [LARGE SCALE GENOMIC DNA]</scope>
</reference>
<comment type="function">
    <text evidence="6">Bidirectionally degrades single-stranded DNA into large acid-insoluble oligonucleotides, which are then degraded further into small acid-soluble oligonucleotides.</text>
</comment>
<dbReference type="GO" id="GO:0005829">
    <property type="term" value="C:cytosol"/>
    <property type="evidence" value="ECO:0007669"/>
    <property type="project" value="TreeGrafter"/>
</dbReference>
<evidence type="ECO:0000256" key="3">
    <source>
        <dbReference type="ARBA" id="ARBA00022722"/>
    </source>
</evidence>
<proteinExistence type="inferred from homology"/>
<dbReference type="PANTHER" id="PTHR34137">
    <property type="entry name" value="EXODEOXYRIBONUCLEASE 7 SMALL SUBUNIT"/>
    <property type="match status" value="1"/>
</dbReference>
<organism evidence="7">
    <name type="scientific">OCS116 cluster bacterium</name>
    <dbReference type="NCBI Taxonomy" id="2030921"/>
    <lineage>
        <taxon>Bacteria</taxon>
        <taxon>Pseudomonadati</taxon>
        <taxon>Pseudomonadota</taxon>
        <taxon>Alphaproteobacteria</taxon>
        <taxon>OCS116 cluster</taxon>
    </lineage>
</organism>
<comment type="similarity">
    <text evidence="1 6">Belongs to the XseB family.</text>
</comment>
<dbReference type="NCBIfam" id="NF002139">
    <property type="entry name" value="PRK00977.1-3"/>
    <property type="match status" value="1"/>
</dbReference>
<reference evidence="7" key="2">
    <citation type="journal article" date="2018" name="ISME J.">
        <title>A dynamic microbial community with high functional redundancy inhabits the cold, oxic subseafloor aquifer.</title>
        <authorList>
            <person name="Tully B.J."/>
            <person name="Wheat C.G."/>
            <person name="Glazer B.T."/>
            <person name="Huber J.A."/>
        </authorList>
    </citation>
    <scope>NUCLEOTIDE SEQUENCE</scope>
    <source>
        <strain evidence="7">NORP83</strain>
    </source>
</reference>